<evidence type="ECO:0000313" key="2">
    <source>
        <dbReference type="Proteomes" id="UP000824890"/>
    </source>
</evidence>
<organism evidence="1 2">
    <name type="scientific">Brassica napus</name>
    <name type="common">Rape</name>
    <dbReference type="NCBI Taxonomy" id="3708"/>
    <lineage>
        <taxon>Eukaryota</taxon>
        <taxon>Viridiplantae</taxon>
        <taxon>Streptophyta</taxon>
        <taxon>Embryophyta</taxon>
        <taxon>Tracheophyta</taxon>
        <taxon>Spermatophyta</taxon>
        <taxon>Magnoliopsida</taxon>
        <taxon>eudicotyledons</taxon>
        <taxon>Gunneridae</taxon>
        <taxon>Pentapetalae</taxon>
        <taxon>rosids</taxon>
        <taxon>malvids</taxon>
        <taxon>Brassicales</taxon>
        <taxon>Brassicaceae</taxon>
        <taxon>Brassiceae</taxon>
        <taxon>Brassica</taxon>
    </lineage>
</organism>
<keyword evidence="2" id="KW-1185">Reference proteome</keyword>
<accession>A0ABQ8AUZ6</accession>
<proteinExistence type="predicted"/>
<comment type="caution">
    <text evidence="1">The sequence shown here is derived from an EMBL/GenBank/DDBJ whole genome shotgun (WGS) entry which is preliminary data.</text>
</comment>
<dbReference type="EMBL" id="JAGKQM010000012">
    <property type="protein sequence ID" value="KAH0896356.1"/>
    <property type="molecule type" value="Genomic_DNA"/>
</dbReference>
<dbReference type="Proteomes" id="UP000824890">
    <property type="component" value="Unassembled WGS sequence"/>
</dbReference>
<reference evidence="1 2" key="1">
    <citation type="submission" date="2021-05" db="EMBL/GenBank/DDBJ databases">
        <title>Genome Assembly of Synthetic Allotetraploid Brassica napus Reveals Homoeologous Exchanges between Subgenomes.</title>
        <authorList>
            <person name="Davis J.T."/>
        </authorList>
    </citation>
    <scope>NUCLEOTIDE SEQUENCE [LARGE SCALE GENOMIC DNA]</scope>
    <source>
        <strain evidence="2">cv. Da-Ae</strain>
        <tissue evidence="1">Seedling</tissue>
    </source>
</reference>
<feature type="non-terminal residue" evidence="1">
    <location>
        <position position="1"/>
    </location>
</feature>
<protein>
    <submittedName>
        <fullName evidence="1">Uncharacterized protein</fullName>
    </submittedName>
</protein>
<gene>
    <name evidence="1" type="ORF">HID58_045924</name>
</gene>
<evidence type="ECO:0000313" key="1">
    <source>
        <dbReference type="EMBL" id="KAH0896356.1"/>
    </source>
</evidence>
<name>A0ABQ8AUZ6_BRANA</name>
<sequence length="142" mass="15776">PSLSRKFLHRNLYLHHHHHHHRSHPPSLLRSVFTGVATTTVTLIITTAQLSVSHFLFLVLSTLRKKHEALTSGSSFTKSKSIASGYQVLAYCFTHLCVAPKLDAFGVCVETSSCGTVVNFLSVGDLTRRSFMESLILEEDRG</sequence>